<dbReference type="AlphaFoldDB" id="A0A840WYL6"/>
<gene>
    <name evidence="1" type="ORF">HNR07_006415</name>
</gene>
<evidence type="ECO:0000313" key="1">
    <source>
        <dbReference type="EMBL" id="MBB5495278.1"/>
    </source>
</evidence>
<accession>A0A840WYL6</accession>
<protein>
    <submittedName>
        <fullName evidence="1">Uncharacterized protein</fullName>
    </submittedName>
</protein>
<name>A0A840WYL6_9ACTN</name>
<comment type="caution">
    <text evidence="1">The sequence shown here is derived from an EMBL/GenBank/DDBJ whole genome shotgun (WGS) entry which is preliminary data.</text>
</comment>
<dbReference type="EMBL" id="JACHDO010000001">
    <property type="protein sequence ID" value="MBB5495278.1"/>
    <property type="molecule type" value="Genomic_DNA"/>
</dbReference>
<dbReference type="Proteomes" id="UP000579647">
    <property type="component" value="Unassembled WGS sequence"/>
</dbReference>
<evidence type="ECO:0000313" key="2">
    <source>
        <dbReference type="Proteomes" id="UP000579647"/>
    </source>
</evidence>
<keyword evidence="2" id="KW-1185">Reference proteome</keyword>
<sequence>MYDMIEYPSTPDTDDEIARALQDAINRRD</sequence>
<proteinExistence type="predicted"/>
<reference evidence="1 2" key="1">
    <citation type="submission" date="2020-08" db="EMBL/GenBank/DDBJ databases">
        <title>Sequencing the genomes of 1000 actinobacteria strains.</title>
        <authorList>
            <person name="Klenk H.-P."/>
        </authorList>
    </citation>
    <scope>NUCLEOTIDE SEQUENCE [LARGE SCALE GENOMIC DNA]</scope>
    <source>
        <strain evidence="1 2">DSM 44598</strain>
    </source>
</reference>
<organism evidence="1 2">
    <name type="scientific">Nocardiopsis metallicus</name>
    <dbReference type="NCBI Taxonomy" id="179819"/>
    <lineage>
        <taxon>Bacteria</taxon>
        <taxon>Bacillati</taxon>
        <taxon>Actinomycetota</taxon>
        <taxon>Actinomycetes</taxon>
        <taxon>Streptosporangiales</taxon>
        <taxon>Nocardiopsidaceae</taxon>
        <taxon>Nocardiopsis</taxon>
    </lineage>
</organism>